<dbReference type="CDD" id="cd06587">
    <property type="entry name" value="VOC"/>
    <property type="match status" value="1"/>
</dbReference>
<dbReference type="InterPro" id="IPR029068">
    <property type="entry name" value="Glyas_Bleomycin-R_OHBP_Dase"/>
</dbReference>
<dbReference type="Pfam" id="PF00903">
    <property type="entry name" value="Glyoxalase"/>
    <property type="match status" value="1"/>
</dbReference>
<dbReference type="SUPFAM" id="SSF54593">
    <property type="entry name" value="Glyoxalase/Bleomycin resistance protein/Dihydroxybiphenyl dioxygenase"/>
    <property type="match status" value="1"/>
</dbReference>
<gene>
    <name evidence="2" type="ORF">I2H31_11105</name>
</gene>
<accession>A0ABS0I4K8</accession>
<feature type="domain" description="VOC" evidence="1">
    <location>
        <begin position="23"/>
        <end position="140"/>
    </location>
</feature>
<dbReference type="Proteomes" id="UP000618931">
    <property type="component" value="Unassembled WGS sequence"/>
</dbReference>
<evidence type="ECO:0000313" key="3">
    <source>
        <dbReference type="Proteomes" id="UP000618931"/>
    </source>
</evidence>
<dbReference type="PANTHER" id="PTHR33993">
    <property type="entry name" value="GLYOXALASE-RELATED"/>
    <property type="match status" value="1"/>
</dbReference>
<keyword evidence="3" id="KW-1185">Reference proteome</keyword>
<protein>
    <submittedName>
        <fullName evidence="2">VOC family protein</fullName>
    </submittedName>
</protein>
<reference evidence="2 3" key="1">
    <citation type="submission" date="2020-11" db="EMBL/GenBank/DDBJ databases">
        <authorList>
            <person name="Kim M.K."/>
        </authorList>
    </citation>
    <scope>NUCLEOTIDE SEQUENCE [LARGE SCALE GENOMIC DNA]</scope>
    <source>
        <strain evidence="2 3">BT662</strain>
    </source>
</reference>
<dbReference type="InterPro" id="IPR004360">
    <property type="entry name" value="Glyas_Fos-R_dOase_dom"/>
</dbReference>
<proteinExistence type="predicted"/>
<dbReference type="RefSeq" id="WP_196293102.1">
    <property type="nucleotide sequence ID" value="NZ_JADQDM010000004.1"/>
</dbReference>
<name>A0ABS0I4K8_9BACT</name>
<dbReference type="PANTHER" id="PTHR33993:SF5">
    <property type="entry name" value="GLYOXALASE"/>
    <property type="match status" value="1"/>
</dbReference>
<dbReference type="PROSITE" id="PS51819">
    <property type="entry name" value="VOC"/>
    <property type="match status" value="1"/>
</dbReference>
<sequence>MAAQPTEPTPAPSANDLTPKVTGIGGIFFFSDNPKATNAWYAKNLGLETTDWGSTFESRNVDNPDELNQLQWSPFQRGSDYFAPSAKEFMINYRVQNIEGLVSKLRENGVTILDDIVRHDYGKFVHIMDADGNKLELWEPA</sequence>
<comment type="caution">
    <text evidence="2">The sequence shown here is derived from an EMBL/GenBank/DDBJ whole genome shotgun (WGS) entry which is preliminary data.</text>
</comment>
<organism evidence="2 3">
    <name type="scientific">Hymenobacter ruricola</name>
    <dbReference type="NCBI Taxonomy" id="2791023"/>
    <lineage>
        <taxon>Bacteria</taxon>
        <taxon>Pseudomonadati</taxon>
        <taxon>Bacteroidota</taxon>
        <taxon>Cytophagia</taxon>
        <taxon>Cytophagales</taxon>
        <taxon>Hymenobacteraceae</taxon>
        <taxon>Hymenobacter</taxon>
    </lineage>
</organism>
<dbReference type="InterPro" id="IPR037523">
    <property type="entry name" value="VOC_core"/>
</dbReference>
<evidence type="ECO:0000259" key="1">
    <source>
        <dbReference type="PROSITE" id="PS51819"/>
    </source>
</evidence>
<dbReference type="Gene3D" id="3.10.180.10">
    <property type="entry name" value="2,3-Dihydroxybiphenyl 1,2-Dioxygenase, domain 1"/>
    <property type="match status" value="1"/>
</dbReference>
<dbReference type="EMBL" id="JADQDM010000004">
    <property type="protein sequence ID" value="MBF9221653.1"/>
    <property type="molecule type" value="Genomic_DNA"/>
</dbReference>
<dbReference type="InterPro" id="IPR052164">
    <property type="entry name" value="Anthracycline_SecMetBiosynth"/>
</dbReference>
<evidence type="ECO:0000313" key="2">
    <source>
        <dbReference type="EMBL" id="MBF9221653.1"/>
    </source>
</evidence>